<dbReference type="STRING" id="147828.A0A4S2LL70"/>
<dbReference type="PANTHER" id="PTHR44329:SF253">
    <property type="entry name" value="KINASE SUPPRESSOR OF RAS 2"/>
    <property type="match status" value="1"/>
</dbReference>
<proteinExistence type="predicted"/>
<name>A0A4S2LL70_OPIFE</name>
<evidence type="ECO:0000313" key="4">
    <source>
        <dbReference type="Proteomes" id="UP000308267"/>
    </source>
</evidence>
<feature type="region of interest" description="Disordered" evidence="1">
    <location>
        <begin position="477"/>
        <end position="517"/>
    </location>
</feature>
<feature type="region of interest" description="Disordered" evidence="1">
    <location>
        <begin position="133"/>
        <end position="154"/>
    </location>
</feature>
<organism evidence="3 4">
    <name type="scientific">Opisthorchis felineus</name>
    <dbReference type="NCBI Taxonomy" id="147828"/>
    <lineage>
        <taxon>Eukaryota</taxon>
        <taxon>Metazoa</taxon>
        <taxon>Spiralia</taxon>
        <taxon>Lophotrochozoa</taxon>
        <taxon>Platyhelminthes</taxon>
        <taxon>Trematoda</taxon>
        <taxon>Digenea</taxon>
        <taxon>Opisthorchiida</taxon>
        <taxon>Opisthorchiata</taxon>
        <taxon>Opisthorchiidae</taxon>
        <taxon>Opisthorchis</taxon>
    </lineage>
</organism>
<dbReference type="SUPFAM" id="SSF56112">
    <property type="entry name" value="Protein kinase-like (PK-like)"/>
    <property type="match status" value="2"/>
</dbReference>
<evidence type="ECO:0000259" key="2">
    <source>
        <dbReference type="PROSITE" id="PS50011"/>
    </source>
</evidence>
<dbReference type="EMBL" id="SJOL01007965">
    <property type="protein sequence ID" value="TGZ61428.1"/>
    <property type="molecule type" value="Genomic_DNA"/>
</dbReference>
<dbReference type="PANTHER" id="PTHR44329">
    <property type="entry name" value="SERINE/THREONINE-PROTEIN KINASE TNNI3K-RELATED"/>
    <property type="match status" value="1"/>
</dbReference>
<dbReference type="InterPro" id="IPR000719">
    <property type="entry name" value="Prot_kinase_dom"/>
</dbReference>
<evidence type="ECO:0000313" key="3">
    <source>
        <dbReference type="EMBL" id="TGZ61428.1"/>
    </source>
</evidence>
<protein>
    <recommendedName>
        <fullName evidence="2">Protein kinase domain-containing protein</fullName>
    </recommendedName>
</protein>
<dbReference type="Gene3D" id="3.30.200.20">
    <property type="entry name" value="Phosphorylase Kinase, domain 1"/>
    <property type="match status" value="1"/>
</dbReference>
<gene>
    <name evidence="3" type="ORF">CRM22_007982</name>
</gene>
<feature type="region of interest" description="Disordered" evidence="1">
    <location>
        <begin position="1"/>
        <end position="64"/>
    </location>
</feature>
<dbReference type="InterPro" id="IPR051681">
    <property type="entry name" value="Ser/Thr_Kinases-Pseudokinases"/>
</dbReference>
<feature type="compositionally biased region" description="Basic residues" evidence="1">
    <location>
        <begin position="498"/>
        <end position="512"/>
    </location>
</feature>
<feature type="region of interest" description="Disordered" evidence="1">
    <location>
        <begin position="204"/>
        <end position="253"/>
    </location>
</feature>
<comment type="caution">
    <text evidence="3">The sequence shown here is derived from an EMBL/GenBank/DDBJ whole genome shotgun (WGS) entry which is preliminary data.</text>
</comment>
<feature type="region of interest" description="Disordered" evidence="1">
    <location>
        <begin position="801"/>
        <end position="833"/>
    </location>
</feature>
<dbReference type="GO" id="GO:0004674">
    <property type="term" value="F:protein serine/threonine kinase activity"/>
    <property type="evidence" value="ECO:0007669"/>
    <property type="project" value="TreeGrafter"/>
</dbReference>
<dbReference type="Pfam" id="PF07714">
    <property type="entry name" value="PK_Tyr_Ser-Thr"/>
    <property type="match status" value="2"/>
</dbReference>
<dbReference type="Gene3D" id="1.10.510.10">
    <property type="entry name" value="Transferase(Phosphotransferase) domain 1"/>
    <property type="match status" value="2"/>
</dbReference>
<dbReference type="InterPro" id="IPR001245">
    <property type="entry name" value="Ser-Thr/Tyr_kinase_cat_dom"/>
</dbReference>
<accession>A0A4S2LL70</accession>
<evidence type="ECO:0000256" key="1">
    <source>
        <dbReference type="SAM" id="MobiDB-lite"/>
    </source>
</evidence>
<dbReference type="GO" id="GO:0005524">
    <property type="term" value="F:ATP binding"/>
    <property type="evidence" value="ECO:0007669"/>
    <property type="project" value="InterPro"/>
</dbReference>
<sequence length="994" mass="112698">MQVSSGVSVIPVRRKHHSVGRSRSWRAEKRAKCSSGLKLGTGAMDESGVRKPCSKSATNSPKRAISPEVRNWQVRRGFPLPTVEMNLQILRCPRSDESTTDCLPSSVSTPTTWGRSSVDERFTPTGYFNLNSPPDEFPVSPNSSSGYGSKAPSMGVRTPILSSSRKVVQTAAGVPDTLTQPQKPESLFSGIRAAFTRWMDNIRSKNPNTALKNRPLTEPAGKSKSNDDSRRTTLSQSYPTRDLASRRAPNVPAPLKIATSPVCARTTPQKEVYGEAPNELTTSQHCMDTMVGTGWSSFATEEVEKLAKAVTAATTREAQIEAAEKQRREAAARTAAKLVSCDQSWNLYPTGRTSEVMTVQDCVIESRFCKEQNMKEHSPIVDRLESSYSIIEPAFECDCIQPRTGINTFLGQRFSGSDLQSTSGLRQSFSRGTQYEACMISCPVCQNGSEPVRFQLDFQEAQTSYCAENLERRRCTEVSRTRIESDESGNDGNDCKRLSRSRRGTLRNKSRNMKFDPSKRYTIAAPEAIQPDRKTNNSRLGLRMSHHRSISCPTRSISCLPELAVWTDSNYNHADENSQSSTSENLSSRYSDCEFNILFRDIKLTECIGMGRRKAIYRGEWHGEVMVHLFDSLTREERIRFWQDVMRLTMTRHENIALFMGACAEPPNFAIVTSACNGISLYKKLHIQQEKIPRRFPFQVLRQVVHAMEYLHSRIKPIIIRNLTSRNIFLQPKVVLSLTDYASMECPYQTYVPISPDCVRYVAPELFRLHLFSKREFCKIASKPINRPHTELFLSRLQQTTVDQTQHPTTDRGHSEESLSESESPTHCPTHPEIRKKRLLLSKPPCTEDENVGSQTSLNEVAENLRPQQCPNNHPKKRRFTWNSTFYFRDSAFNEATDIYAFGTLIFELHARRYPFQNLDNASFIAEVCAGRRDEGGNWYCARPVKNLMLSCWSPNPNHRPSVRQLTHDIIHKHIYYRRQHSDPTSTHLFSYGD</sequence>
<feature type="domain" description="Protein kinase" evidence="2">
    <location>
        <begin position="602"/>
        <end position="977"/>
    </location>
</feature>
<dbReference type="InterPro" id="IPR011009">
    <property type="entry name" value="Kinase-like_dom_sf"/>
</dbReference>
<feature type="compositionally biased region" description="Basic residues" evidence="1">
    <location>
        <begin position="12"/>
        <end position="24"/>
    </location>
</feature>
<reference evidence="3 4" key="1">
    <citation type="journal article" date="2019" name="BMC Genomics">
        <title>New insights from Opisthorchis felineus genome: update on genomics of the epidemiologically important liver flukes.</title>
        <authorList>
            <person name="Ershov N.I."/>
            <person name="Mordvinov V.A."/>
            <person name="Prokhortchouk E.B."/>
            <person name="Pakharukova M.Y."/>
            <person name="Gunbin K.V."/>
            <person name="Ustyantsev K."/>
            <person name="Genaev M.A."/>
            <person name="Blinov A.G."/>
            <person name="Mazur A."/>
            <person name="Boulygina E."/>
            <person name="Tsygankova S."/>
            <person name="Khrameeva E."/>
            <person name="Chekanov N."/>
            <person name="Fan G."/>
            <person name="Xiao A."/>
            <person name="Zhang H."/>
            <person name="Xu X."/>
            <person name="Yang H."/>
            <person name="Solovyev V."/>
            <person name="Lee S.M."/>
            <person name="Liu X."/>
            <person name="Afonnikov D.A."/>
            <person name="Skryabin K.G."/>
        </authorList>
    </citation>
    <scope>NUCLEOTIDE SEQUENCE [LARGE SCALE GENOMIC DNA]</scope>
    <source>
        <strain evidence="3">AK-0245</strain>
        <tissue evidence="3">Whole organism</tissue>
    </source>
</reference>
<dbReference type="AlphaFoldDB" id="A0A4S2LL70"/>
<feature type="region of interest" description="Disordered" evidence="1">
    <location>
        <begin position="98"/>
        <end position="118"/>
    </location>
</feature>
<dbReference type="PROSITE" id="PS50011">
    <property type="entry name" value="PROTEIN_KINASE_DOM"/>
    <property type="match status" value="1"/>
</dbReference>
<dbReference type="OrthoDB" id="774951at2759"/>
<feature type="compositionally biased region" description="Polar residues" evidence="1">
    <location>
        <begin position="100"/>
        <end position="115"/>
    </location>
</feature>
<keyword evidence="4" id="KW-1185">Reference proteome</keyword>
<dbReference type="Proteomes" id="UP000308267">
    <property type="component" value="Unassembled WGS sequence"/>
</dbReference>